<accession>A0A1M7Y871</accession>
<name>A0A1M7Y871_9BACT</name>
<dbReference type="NCBIfam" id="TIGR00275">
    <property type="entry name" value="aminoacetone oxidase family FAD-binding enzyme"/>
    <property type="match status" value="1"/>
</dbReference>
<dbReference type="OrthoDB" id="9773233at2"/>
<evidence type="ECO:0000313" key="6">
    <source>
        <dbReference type="EMBL" id="SHO48771.1"/>
    </source>
</evidence>
<sequence>MKTIIVIGGGASGIMAAGQAALAGANVLLLEKMKEPGKKILISGQGRCNITNNSELHDFLSHFNPNGRFLHQPFSRFFVPQLMAFFEELGLQLITERGGRVFPKSGRARDVLDTLLHWLTKTGARLQCSQPVEDLVITEGRIAGVMRNGKKLACDAVVLATGGSSYPTTGSSGDGFHFAKKAGHTIMPLKPALIPLITREPCLHQLGGLDLRNTGIRIYVDGKRKKSDFGEVGFTRFGIGGPVILTHSRAIVDWLQSGKQVSISLDLKPALDDRKLDARLQRDFQSRSKEELQSVLRGLLPQQLIQVCLQLLELNGQKEAGVVSAKERARLRSWLKDFRMEISGHRPLKEAIVTAGGVNVKEVDPRTMESRLVRGLYFSGEVLDIDGDTGGYNLQAAFSTGWLAGRSAAADEQEPEEE</sequence>
<feature type="domain" description="RsdA/BaiN/AoA(So)-like Rossmann fold-like" evidence="4">
    <location>
        <begin position="3"/>
        <end position="406"/>
    </location>
</feature>
<dbReference type="SUPFAM" id="SSF160996">
    <property type="entry name" value="HI0933 insert domain-like"/>
    <property type="match status" value="1"/>
</dbReference>
<gene>
    <name evidence="6" type="ORF">SAMN02745220_02457</name>
</gene>
<evidence type="ECO:0008006" key="8">
    <source>
        <dbReference type="Google" id="ProtNLM"/>
    </source>
</evidence>
<evidence type="ECO:0000259" key="4">
    <source>
        <dbReference type="Pfam" id="PF03486"/>
    </source>
</evidence>
<dbReference type="PANTHER" id="PTHR42887:SF2">
    <property type="entry name" value="OS12G0638800 PROTEIN"/>
    <property type="match status" value="1"/>
</dbReference>
<feature type="domain" description="RsdA/BaiN/AoA(So)-like insert" evidence="5">
    <location>
        <begin position="190"/>
        <end position="353"/>
    </location>
</feature>
<dbReference type="SUPFAM" id="SSF51905">
    <property type="entry name" value="FAD/NAD(P)-binding domain"/>
    <property type="match status" value="1"/>
</dbReference>
<dbReference type="InterPro" id="IPR004792">
    <property type="entry name" value="BaiN-like"/>
</dbReference>
<dbReference type="RefSeq" id="WP_073613752.1">
    <property type="nucleotide sequence ID" value="NZ_FRFE01000011.1"/>
</dbReference>
<reference evidence="6 7" key="1">
    <citation type="submission" date="2016-12" db="EMBL/GenBank/DDBJ databases">
        <authorList>
            <person name="Song W.-J."/>
            <person name="Kurnit D.M."/>
        </authorList>
    </citation>
    <scope>NUCLEOTIDE SEQUENCE [LARGE SCALE GENOMIC DNA]</scope>
    <source>
        <strain evidence="6 7">DSM 18488</strain>
    </source>
</reference>
<dbReference type="Gene3D" id="3.50.50.60">
    <property type="entry name" value="FAD/NAD(P)-binding domain"/>
    <property type="match status" value="1"/>
</dbReference>
<proteinExistence type="predicted"/>
<dbReference type="Pfam" id="PF22780">
    <property type="entry name" value="HI0933_like_1st"/>
    <property type="match status" value="1"/>
</dbReference>
<dbReference type="InterPro" id="IPR055178">
    <property type="entry name" value="RsdA/BaiN/AoA(So)-like_dom"/>
</dbReference>
<comment type="cofactor">
    <cofactor evidence="1">
        <name>FAD</name>
        <dbReference type="ChEBI" id="CHEBI:57692"/>
    </cofactor>
</comment>
<keyword evidence="2" id="KW-0285">Flavoprotein</keyword>
<dbReference type="Pfam" id="PF03486">
    <property type="entry name" value="HI0933_like"/>
    <property type="match status" value="1"/>
</dbReference>
<dbReference type="InterPro" id="IPR023166">
    <property type="entry name" value="BaiN-like_dom_sf"/>
</dbReference>
<dbReference type="PANTHER" id="PTHR42887">
    <property type="entry name" value="OS12G0638800 PROTEIN"/>
    <property type="match status" value="1"/>
</dbReference>
<dbReference type="PRINTS" id="PR00411">
    <property type="entry name" value="PNDRDTASEI"/>
</dbReference>
<evidence type="ECO:0000256" key="1">
    <source>
        <dbReference type="ARBA" id="ARBA00001974"/>
    </source>
</evidence>
<keyword evidence="7" id="KW-1185">Reference proteome</keyword>
<evidence type="ECO:0000256" key="2">
    <source>
        <dbReference type="ARBA" id="ARBA00022630"/>
    </source>
</evidence>
<organism evidence="6 7">
    <name type="scientific">Desulfopila aestuarii DSM 18488</name>
    <dbReference type="NCBI Taxonomy" id="1121416"/>
    <lineage>
        <taxon>Bacteria</taxon>
        <taxon>Pseudomonadati</taxon>
        <taxon>Thermodesulfobacteriota</taxon>
        <taxon>Desulfobulbia</taxon>
        <taxon>Desulfobulbales</taxon>
        <taxon>Desulfocapsaceae</taxon>
        <taxon>Desulfopila</taxon>
    </lineage>
</organism>
<evidence type="ECO:0000313" key="7">
    <source>
        <dbReference type="Proteomes" id="UP000184603"/>
    </source>
</evidence>
<dbReference type="Proteomes" id="UP000184603">
    <property type="component" value="Unassembled WGS sequence"/>
</dbReference>
<keyword evidence="3" id="KW-0274">FAD</keyword>
<evidence type="ECO:0000259" key="5">
    <source>
        <dbReference type="Pfam" id="PF22780"/>
    </source>
</evidence>
<dbReference type="InterPro" id="IPR057661">
    <property type="entry name" value="RsdA/BaiN/AoA(So)_Rossmann"/>
</dbReference>
<dbReference type="Gene3D" id="1.10.8.260">
    <property type="entry name" value="HI0933 insert domain-like"/>
    <property type="match status" value="1"/>
</dbReference>
<dbReference type="EMBL" id="FRFE01000011">
    <property type="protein sequence ID" value="SHO48771.1"/>
    <property type="molecule type" value="Genomic_DNA"/>
</dbReference>
<dbReference type="PRINTS" id="PR00368">
    <property type="entry name" value="FADPNR"/>
</dbReference>
<protein>
    <recommendedName>
        <fullName evidence="8">Flavoprotein, HI0933 family</fullName>
    </recommendedName>
</protein>
<dbReference type="InterPro" id="IPR036188">
    <property type="entry name" value="FAD/NAD-bd_sf"/>
</dbReference>
<dbReference type="AlphaFoldDB" id="A0A1M7Y871"/>
<dbReference type="Gene3D" id="2.40.30.10">
    <property type="entry name" value="Translation factors"/>
    <property type="match status" value="1"/>
</dbReference>
<evidence type="ECO:0000256" key="3">
    <source>
        <dbReference type="ARBA" id="ARBA00022827"/>
    </source>
</evidence>